<dbReference type="RefSeq" id="WP_003237550.1">
    <property type="nucleotide sequence ID" value="NZ_AMXN01000002.1"/>
</dbReference>
<accession>A0A9W5LKC1</accession>
<evidence type="ECO:0000313" key="2">
    <source>
        <dbReference type="EMBL" id="ELS62277.1"/>
    </source>
</evidence>
<keyword evidence="1" id="KW-1133">Transmembrane helix</keyword>
<keyword evidence="3" id="KW-1185">Reference proteome</keyword>
<keyword evidence="1" id="KW-0812">Transmembrane</keyword>
<comment type="caution">
    <text evidence="2">The sequence shown here is derived from an EMBL/GenBank/DDBJ whole genome shotgun (WGS) entry which is preliminary data.</text>
</comment>
<evidence type="ECO:0000313" key="3">
    <source>
        <dbReference type="Proteomes" id="UP000011182"/>
    </source>
</evidence>
<organism evidence="2 3">
    <name type="scientific">Bacillus inaquosorum KCTC 13429</name>
    <dbReference type="NCBI Taxonomy" id="1236548"/>
    <lineage>
        <taxon>Bacteria</taxon>
        <taxon>Bacillati</taxon>
        <taxon>Bacillota</taxon>
        <taxon>Bacilli</taxon>
        <taxon>Bacillales</taxon>
        <taxon>Bacillaceae</taxon>
        <taxon>Bacillus</taxon>
    </lineage>
</organism>
<protein>
    <submittedName>
        <fullName evidence="2">Uncharacterized protein</fullName>
    </submittedName>
</protein>
<sequence length="43" mass="5054">MMNETNEKRFQQFLIAFPFIYGLTELGYLLLKDLFTIAISLPL</sequence>
<dbReference type="EMBL" id="AMXN01000002">
    <property type="protein sequence ID" value="ELS62277.1"/>
    <property type="molecule type" value="Genomic_DNA"/>
</dbReference>
<dbReference type="Proteomes" id="UP000011182">
    <property type="component" value="Unassembled WGS sequence"/>
</dbReference>
<name>A0A9W5LKC1_9BACI</name>
<reference evidence="2 3" key="1">
    <citation type="journal article" date="2014" name="Syst. Appl. Microbiol.">
        <title>Genomic insights into the taxonomic status of the three subspecies of Bacillus subtilis.</title>
        <authorList>
            <person name="Yi H."/>
            <person name="Chun J."/>
            <person name="Cha C.J."/>
        </authorList>
    </citation>
    <scope>NUCLEOTIDE SEQUENCE [LARGE SCALE GENOMIC DNA]</scope>
    <source>
        <strain evidence="2 3">KCTC 13429</strain>
    </source>
</reference>
<proteinExistence type="predicted"/>
<evidence type="ECO:0000256" key="1">
    <source>
        <dbReference type="SAM" id="Phobius"/>
    </source>
</evidence>
<gene>
    <name evidence="2" type="ORF">BSI_13560</name>
</gene>
<feature type="transmembrane region" description="Helical" evidence="1">
    <location>
        <begin position="12"/>
        <end position="31"/>
    </location>
</feature>
<dbReference type="AlphaFoldDB" id="A0A9W5LKC1"/>
<keyword evidence="1" id="KW-0472">Membrane</keyword>